<gene>
    <name evidence="3" type="ORF">TCAL_13943</name>
</gene>
<dbReference type="SMART" id="SM00280">
    <property type="entry name" value="KAZAL"/>
    <property type="match status" value="2"/>
</dbReference>
<feature type="domain" description="Kazal-like" evidence="2">
    <location>
        <begin position="55"/>
        <end position="111"/>
    </location>
</feature>
<reference evidence="3 4" key="1">
    <citation type="journal article" date="2018" name="Nat. Ecol. Evol.">
        <title>Genomic signatures of mitonuclear coevolution across populations of Tigriopus californicus.</title>
        <authorList>
            <person name="Barreto F.S."/>
            <person name="Watson E.T."/>
            <person name="Lima T.G."/>
            <person name="Willett C.S."/>
            <person name="Edmands S."/>
            <person name="Li W."/>
            <person name="Burton R.S."/>
        </authorList>
    </citation>
    <scope>NUCLEOTIDE SEQUENCE [LARGE SCALE GENOMIC DNA]</scope>
    <source>
        <strain evidence="3 4">San Diego</strain>
    </source>
</reference>
<name>A0A553NYW1_TIGCA</name>
<dbReference type="PROSITE" id="PS51465">
    <property type="entry name" value="KAZAL_2"/>
    <property type="match status" value="1"/>
</dbReference>
<keyword evidence="1" id="KW-0732">Signal</keyword>
<organism evidence="3 4">
    <name type="scientific">Tigriopus californicus</name>
    <name type="common">Marine copepod</name>
    <dbReference type="NCBI Taxonomy" id="6832"/>
    <lineage>
        <taxon>Eukaryota</taxon>
        <taxon>Metazoa</taxon>
        <taxon>Ecdysozoa</taxon>
        <taxon>Arthropoda</taxon>
        <taxon>Crustacea</taxon>
        <taxon>Multicrustacea</taxon>
        <taxon>Hexanauplia</taxon>
        <taxon>Copepoda</taxon>
        <taxon>Harpacticoida</taxon>
        <taxon>Harpacticidae</taxon>
        <taxon>Tigriopus</taxon>
    </lineage>
</organism>
<keyword evidence="4" id="KW-1185">Reference proteome</keyword>
<dbReference type="AlphaFoldDB" id="A0A553NYW1"/>
<dbReference type="EMBL" id="VCGU01000009">
    <property type="protein sequence ID" value="TRY70605.1"/>
    <property type="molecule type" value="Genomic_DNA"/>
</dbReference>
<proteinExistence type="predicted"/>
<sequence length="126" mass="13499">MKLLVLGAFLVYLYHQPCEAQGINLPSPCPCPLVKGYVCGWDGVDYMSPCWAGCRKVKVKCKGRCPCPDSTVCPTLEAPVCGNDGITYKNACNAQNNGATVKCHRPCPCPPSSCPECCLPNTNPNC</sequence>
<protein>
    <recommendedName>
        <fullName evidence="2">Kazal-like domain-containing protein</fullName>
    </recommendedName>
</protein>
<evidence type="ECO:0000256" key="1">
    <source>
        <dbReference type="SAM" id="SignalP"/>
    </source>
</evidence>
<dbReference type="Gene3D" id="3.30.60.30">
    <property type="match status" value="2"/>
</dbReference>
<feature type="chain" id="PRO_5021860149" description="Kazal-like domain-containing protein" evidence="1">
    <location>
        <begin position="21"/>
        <end position="126"/>
    </location>
</feature>
<dbReference type="Pfam" id="PF07648">
    <property type="entry name" value="Kazal_2"/>
    <property type="match status" value="2"/>
</dbReference>
<dbReference type="OrthoDB" id="328123at2759"/>
<dbReference type="Proteomes" id="UP000318571">
    <property type="component" value="Chromosome 9"/>
</dbReference>
<dbReference type="InterPro" id="IPR036058">
    <property type="entry name" value="Kazal_dom_sf"/>
</dbReference>
<dbReference type="SUPFAM" id="SSF100895">
    <property type="entry name" value="Kazal-type serine protease inhibitors"/>
    <property type="match status" value="2"/>
</dbReference>
<evidence type="ECO:0000259" key="2">
    <source>
        <dbReference type="PROSITE" id="PS51465"/>
    </source>
</evidence>
<evidence type="ECO:0000313" key="3">
    <source>
        <dbReference type="EMBL" id="TRY70605.1"/>
    </source>
</evidence>
<comment type="caution">
    <text evidence="3">The sequence shown here is derived from an EMBL/GenBank/DDBJ whole genome shotgun (WGS) entry which is preliminary data.</text>
</comment>
<dbReference type="InterPro" id="IPR002350">
    <property type="entry name" value="Kazal_dom"/>
</dbReference>
<accession>A0A553NYW1</accession>
<evidence type="ECO:0000313" key="4">
    <source>
        <dbReference type="Proteomes" id="UP000318571"/>
    </source>
</evidence>
<feature type="signal peptide" evidence="1">
    <location>
        <begin position="1"/>
        <end position="20"/>
    </location>
</feature>